<proteinExistence type="predicted"/>
<evidence type="ECO:0000256" key="1">
    <source>
        <dbReference type="ARBA" id="ARBA00023268"/>
    </source>
</evidence>
<accession>A0A371IHX9</accession>
<gene>
    <name evidence="3" type="primary">pol</name>
    <name evidence="3" type="ORF">CR513_00336</name>
</gene>
<dbReference type="InterPro" id="IPR043502">
    <property type="entry name" value="DNA/RNA_pol_sf"/>
</dbReference>
<keyword evidence="4" id="KW-1185">Reference proteome</keyword>
<dbReference type="FunFam" id="3.30.70.270:FF:000020">
    <property type="entry name" value="Transposon Tf2-6 polyprotein-like Protein"/>
    <property type="match status" value="1"/>
</dbReference>
<dbReference type="Proteomes" id="UP000257109">
    <property type="component" value="Unassembled WGS sequence"/>
</dbReference>
<dbReference type="STRING" id="157652.A0A371IHX9"/>
<dbReference type="PANTHER" id="PTHR37984:SF5">
    <property type="entry name" value="PROTEIN NYNRIN-LIKE"/>
    <property type="match status" value="1"/>
</dbReference>
<dbReference type="EMBL" id="QJKJ01000051">
    <property type="protein sequence ID" value="RDY14585.1"/>
    <property type="molecule type" value="Genomic_DNA"/>
</dbReference>
<dbReference type="GO" id="GO:0003824">
    <property type="term" value="F:catalytic activity"/>
    <property type="evidence" value="ECO:0007669"/>
    <property type="project" value="UniProtKB-KW"/>
</dbReference>
<evidence type="ECO:0000259" key="2">
    <source>
        <dbReference type="Pfam" id="PF17919"/>
    </source>
</evidence>
<dbReference type="PANTHER" id="PTHR37984">
    <property type="entry name" value="PROTEIN CBG26694"/>
    <property type="match status" value="1"/>
</dbReference>
<dbReference type="InterPro" id="IPR041577">
    <property type="entry name" value="RT_RNaseH_2"/>
</dbReference>
<dbReference type="InterPro" id="IPR050951">
    <property type="entry name" value="Retrovirus_Pol_polyprotein"/>
</dbReference>
<comment type="caution">
    <text evidence="3">The sequence shown here is derived from an EMBL/GenBank/DDBJ whole genome shotgun (WGS) entry which is preliminary data.</text>
</comment>
<sequence>MSVSDVQSFHGLTNFYRCFIRDFSSIASPLNEIIKKDMGFRWEEPLKKAFPTLKERLSNASMLALPYFHKSLELECDASNVGVKAMMRRDVHYMCEICLVYKMAKSKASFNSTRQHPTHPLSWYMVATLYHLWTKYLCLYYPNPEGMSKTQSMVRLHEIAKTFMERQGKRYDKRVNRDKEEKVFAKGDLVWVHIQKERFPTLRIGWTFPNA</sequence>
<name>A0A371IHX9_MUCPR</name>
<evidence type="ECO:0000313" key="3">
    <source>
        <dbReference type="EMBL" id="RDY14585.1"/>
    </source>
</evidence>
<dbReference type="InterPro" id="IPR043128">
    <property type="entry name" value="Rev_trsase/Diguanyl_cyclase"/>
</dbReference>
<dbReference type="OrthoDB" id="1909920at2759"/>
<organism evidence="3 4">
    <name type="scientific">Mucuna pruriens</name>
    <name type="common">Velvet bean</name>
    <name type="synonym">Dolichos pruriens</name>
    <dbReference type="NCBI Taxonomy" id="157652"/>
    <lineage>
        <taxon>Eukaryota</taxon>
        <taxon>Viridiplantae</taxon>
        <taxon>Streptophyta</taxon>
        <taxon>Embryophyta</taxon>
        <taxon>Tracheophyta</taxon>
        <taxon>Spermatophyta</taxon>
        <taxon>Magnoliopsida</taxon>
        <taxon>eudicotyledons</taxon>
        <taxon>Gunneridae</taxon>
        <taxon>Pentapetalae</taxon>
        <taxon>rosids</taxon>
        <taxon>fabids</taxon>
        <taxon>Fabales</taxon>
        <taxon>Fabaceae</taxon>
        <taxon>Papilionoideae</taxon>
        <taxon>50 kb inversion clade</taxon>
        <taxon>NPAAA clade</taxon>
        <taxon>indigoferoid/millettioid clade</taxon>
        <taxon>Phaseoleae</taxon>
        <taxon>Mucuna</taxon>
    </lineage>
</organism>
<keyword evidence="1" id="KW-0511">Multifunctional enzyme</keyword>
<feature type="domain" description="Reverse transcriptase/retrotransposon-derived protein RNase H-like" evidence="2">
    <location>
        <begin position="42"/>
        <end position="88"/>
    </location>
</feature>
<reference evidence="3" key="1">
    <citation type="submission" date="2018-05" db="EMBL/GenBank/DDBJ databases">
        <title>Draft genome of Mucuna pruriens seed.</title>
        <authorList>
            <person name="Nnadi N.E."/>
            <person name="Vos R."/>
            <person name="Hasami M.H."/>
            <person name="Devisetty U.K."/>
            <person name="Aguiy J.C."/>
        </authorList>
    </citation>
    <scope>NUCLEOTIDE SEQUENCE [LARGE SCALE GENOMIC DNA]</scope>
    <source>
        <strain evidence="3">JCA_2017</strain>
    </source>
</reference>
<evidence type="ECO:0000313" key="4">
    <source>
        <dbReference type="Proteomes" id="UP000257109"/>
    </source>
</evidence>
<dbReference type="Pfam" id="PF17919">
    <property type="entry name" value="RT_RNaseH_2"/>
    <property type="match status" value="1"/>
</dbReference>
<dbReference type="AlphaFoldDB" id="A0A371IHX9"/>
<dbReference type="SUPFAM" id="SSF56672">
    <property type="entry name" value="DNA/RNA polymerases"/>
    <property type="match status" value="1"/>
</dbReference>
<protein>
    <submittedName>
        <fullName evidence="3">Retrovirus-related Pol polyprotein from transposon 17.6</fullName>
    </submittedName>
</protein>
<feature type="non-terminal residue" evidence="3">
    <location>
        <position position="1"/>
    </location>
</feature>
<dbReference type="Gene3D" id="3.30.70.270">
    <property type="match status" value="1"/>
</dbReference>